<dbReference type="InterPro" id="IPR025476">
    <property type="entry name" value="Helitron_helicase-like"/>
</dbReference>
<dbReference type="GO" id="GO:0005524">
    <property type="term" value="F:ATP binding"/>
    <property type="evidence" value="ECO:0007669"/>
    <property type="project" value="UniProtKB-KW"/>
</dbReference>
<keyword evidence="1" id="KW-0378">Hydrolase</keyword>
<dbReference type="eggNOG" id="KOG0987">
    <property type="taxonomic scope" value="Eukaryota"/>
</dbReference>
<dbReference type="GO" id="GO:0006281">
    <property type="term" value="P:DNA repair"/>
    <property type="evidence" value="ECO:0007669"/>
    <property type="project" value="UniProtKB-KW"/>
</dbReference>
<keyword evidence="1" id="KW-0547">Nucleotide-binding</keyword>
<dbReference type="Pfam" id="PF14214">
    <property type="entry name" value="Helitron_like_N"/>
    <property type="match status" value="1"/>
</dbReference>
<evidence type="ECO:0000259" key="3">
    <source>
        <dbReference type="Pfam" id="PF05970"/>
    </source>
</evidence>
<dbReference type="Pfam" id="PF05970">
    <property type="entry name" value="PIF1"/>
    <property type="match status" value="2"/>
</dbReference>
<feature type="compositionally biased region" description="Polar residues" evidence="2">
    <location>
        <begin position="15"/>
        <end position="33"/>
    </location>
</feature>
<keyword evidence="1" id="KW-0233">DNA recombination</keyword>
<comment type="cofactor">
    <cofactor evidence="1">
        <name>Mg(2+)</name>
        <dbReference type="ChEBI" id="CHEBI:18420"/>
    </cofactor>
</comment>
<evidence type="ECO:0000256" key="1">
    <source>
        <dbReference type="RuleBase" id="RU363044"/>
    </source>
</evidence>
<dbReference type="GO" id="GO:0043139">
    <property type="term" value="F:5'-3' DNA helicase activity"/>
    <property type="evidence" value="ECO:0007669"/>
    <property type="project" value="UniProtKB-EC"/>
</dbReference>
<evidence type="ECO:0000313" key="5">
    <source>
        <dbReference type="EnsemblPlants" id="Bo5g109770.1"/>
    </source>
</evidence>
<keyword evidence="1" id="KW-0234">DNA repair</keyword>
<feature type="domain" description="DNA helicase Pif1-like DEAD-box helicase" evidence="3">
    <location>
        <begin position="593"/>
        <end position="673"/>
    </location>
</feature>
<accession>A0A0D3CI25</accession>
<comment type="similarity">
    <text evidence="1">Belongs to the helicase family.</text>
</comment>
<dbReference type="GO" id="GO:0000723">
    <property type="term" value="P:telomere maintenance"/>
    <property type="evidence" value="ECO:0007669"/>
    <property type="project" value="InterPro"/>
</dbReference>
<dbReference type="GO" id="GO:0006310">
    <property type="term" value="P:DNA recombination"/>
    <property type="evidence" value="ECO:0007669"/>
    <property type="project" value="UniProtKB-KW"/>
</dbReference>
<feature type="compositionally biased region" description="Basic residues" evidence="2">
    <location>
        <begin position="1"/>
        <end position="10"/>
    </location>
</feature>
<dbReference type="PANTHER" id="PTHR45786:SF66">
    <property type="entry name" value="HOOK MOTIF PROTEIN, PUTATIVE-RELATED"/>
    <property type="match status" value="1"/>
</dbReference>
<dbReference type="SUPFAM" id="SSF52540">
    <property type="entry name" value="P-loop containing nucleoside triphosphate hydrolases"/>
    <property type="match status" value="1"/>
</dbReference>
<dbReference type="OMA" id="WYNERIN"/>
<dbReference type="AlphaFoldDB" id="A0A0D3CI25"/>
<proteinExistence type="inferred from homology"/>
<dbReference type="Proteomes" id="UP000032141">
    <property type="component" value="Chromosome C5"/>
</dbReference>
<dbReference type="STRING" id="109376.A0A0D3CI25"/>
<comment type="catalytic activity">
    <reaction evidence="1">
        <text>ATP + H2O = ADP + phosphate + H(+)</text>
        <dbReference type="Rhea" id="RHEA:13065"/>
        <dbReference type="ChEBI" id="CHEBI:15377"/>
        <dbReference type="ChEBI" id="CHEBI:15378"/>
        <dbReference type="ChEBI" id="CHEBI:30616"/>
        <dbReference type="ChEBI" id="CHEBI:43474"/>
        <dbReference type="ChEBI" id="CHEBI:456216"/>
        <dbReference type="EC" id="5.6.2.3"/>
    </reaction>
</comment>
<reference evidence="5" key="2">
    <citation type="submission" date="2015-03" db="UniProtKB">
        <authorList>
            <consortium name="EnsemblPlants"/>
        </authorList>
    </citation>
    <scope>IDENTIFICATION</scope>
</reference>
<keyword evidence="6" id="KW-1185">Reference proteome</keyword>
<evidence type="ECO:0000256" key="2">
    <source>
        <dbReference type="SAM" id="MobiDB-lite"/>
    </source>
</evidence>
<organism evidence="5 6">
    <name type="scientific">Brassica oleracea var. oleracea</name>
    <dbReference type="NCBI Taxonomy" id="109376"/>
    <lineage>
        <taxon>Eukaryota</taxon>
        <taxon>Viridiplantae</taxon>
        <taxon>Streptophyta</taxon>
        <taxon>Embryophyta</taxon>
        <taxon>Tracheophyta</taxon>
        <taxon>Spermatophyta</taxon>
        <taxon>Magnoliopsida</taxon>
        <taxon>eudicotyledons</taxon>
        <taxon>Gunneridae</taxon>
        <taxon>Pentapetalae</taxon>
        <taxon>rosids</taxon>
        <taxon>malvids</taxon>
        <taxon>Brassicales</taxon>
        <taxon>Brassicaceae</taxon>
        <taxon>Brassiceae</taxon>
        <taxon>Brassica</taxon>
    </lineage>
</organism>
<dbReference type="PANTHER" id="PTHR45786">
    <property type="entry name" value="DNA BINDING PROTEIN-LIKE"/>
    <property type="match status" value="1"/>
</dbReference>
<feature type="domain" description="DNA helicase Pif1-like DEAD-box helicase" evidence="3">
    <location>
        <begin position="743"/>
        <end position="856"/>
    </location>
</feature>
<dbReference type="Gene3D" id="3.40.50.300">
    <property type="entry name" value="P-loop containing nucleotide triphosphate hydrolases"/>
    <property type="match status" value="2"/>
</dbReference>
<name>A0A0D3CI25_BRAOL</name>
<dbReference type="EC" id="5.6.2.3" evidence="1"/>
<dbReference type="InterPro" id="IPR010285">
    <property type="entry name" value="DNA_helicase_pif1-like_DEAD"/>
</dbReference>
<feature type="region of interest" description="Disordered" evidence="2">
    <location>
        <begin position="1"/>
        <end position="59"/>
    </location>
</feature>
<evidence type="ECO:0000313" key="6">
    <source>
        <dbReference type="Proteomes" id="UP000032141"/>
    </source>
</evidence>
<dbReference type="InterPro" id="IPR027417">
    <property type="entry name" value="P-loop_NTPase"/>
</dbReference>
<sequence>MKIPNPKKRKKNEEGNSNIRRQNTICSNENDIGSSSNSFQSRSKNKGKQPLTDITNGTNMNSQELENIQMQQHANFNSQSQNTTYCNENMTPLTSSTFVSSSKVVSGTAQSSSANTPRFYCSSQTNSNQISYEDYGDATWLCEHCNALMWYNERINKRRNCIPPKFSMCCMHGKIEFPPPLVLPQVLLDLLFREDSESINFIENIRAYNSMFAFTSMGGEIDASVNNGRGPFVFRLHGQNFHQIGSLLPEEGLPPAFTQLYIFDTENEVRNRISAFSSKRRAPNSQSRTLRDDTVEAIKSMLDECNPYAKILRTARDRFGDALQSSDVKMILISGRGTNEKTYNLPTTSEVAALFVGDFDEEIDARDIIVETKGKKLTRISELHPSYLPLQYPLLFPFGEDGYHIDLHLKRTTTTSKKPRSKVSMREFFAYKIFERYNQFSALMFSGKLFQQFLVDGFTMIEAERIRYLKLNQKALRADKYSNVSTYAASGNQDSTKCGERIVLPSTYVGGARYMREKYMDAMAVCQTFGYPELFITFTCNPKWPEITRHLQQRRLKSEDRADILSRVFKMKLDSLIFEIHNKNLFGSSRGVASVESRAGGVYFVNGFGRTGKTYLWKTLSTYIRSKGEIVINVASSGMAALLLDGGRTAHSRFSIPIQLNESSFCNFTPGKLELSEAQVENLALLEIEKLLRSNGSSLNNHPSMPKPQNNNVPSSVNRLICEERCYNRALCAEKHQQLLTSLTDEQRNVYDRIVASVESRAGGVYFVNGFGGTGKTYLWKTLSTYIRSKGEIVINVASSGMAALLLDGGRTAHSRFSIPIQLNESSFCNFTPGSELAELLLESKLIIWDEAPIVKSRKGLKILIVNGEGKRDSKTTNVVFKEIFQKVRPS</sequence>
<dbReference type="EnsemblPlants" id="Bo5g109770.1">
    <property type="protein sequence ID" value="Bo5g109770.1"/>
    <property type="gene ID" value="Bo5g109770"/>
</dbReference>
<dbReference type="GO" id="GO:0016887">
    <property type="term" value="F:ATP hydrolysis activity"/>
    <property type="evidence" value="ECO:0007669"/>
    <property type="project" value="RHEA"/>
</dbReference>
<feature type="domain" description="Helitron helicase-like" evidence="4">
    <location>
        <begin position="428"/>
        <end position="591"/>
    </location>
</feature>
<keyword evidence="1" id="KW-0347">Helicase</keyword>
<protein>
    <recommendedName>
        <fullName evidence="1">ATP-dependent DNA helicase</fullName>
        <ecNumber evidence="1">5.6.2.3</ecNumber>
    </recommendedName>
</protein>
<dbReference type="HOGENOM" id="CLU_001324_5_6_1"/>
<reference evidence="5 6" key="1">
    <citation type="journal article" date="2014" name="Genome Biol.">
        <title>Transcriptome and methylome profiling reveals relics of genome dominance in the mesopolyploid Brassica oleracea.</title>
        <authorList>
            <person name="Parkin I.A."/>
            <person name="Koh C."/>
            <person name="Tang H."/>
            <person name="Robinson S.J."/>
            <person name="Kagale S."/>
            <person name="Clarke W.E."/>
            <person name="Town C.D."/>
            <person name="Nixon J."/>
            <person name="Krishnakumar V."/>
            <person name="Bidwell S.L."/>
            <person name="Denoeud F."/>
            <person name="Belcram H."/>
            <person name="Links M.G."/>
            <person name="Just J."/>
            <person name="Clarke C."/>
            <person name="Bender T."/>
            <person name="Huebert T."/>
            <person name="Mason A.S."/>
            <person name="Pires J.C."/>
            <person name="Barker G."/>
            <person name="Moore J."/>
            <person name="Walley P.G."/>
            <person name="Manoli S."/>
            <person name="Batley J."/>
            <person name="Edwards D."/>
            <person name="Nelson M.N."/>
            <person name="Wang X."/>
            <person name="Paterson A.H."/>
            <person name="King G."/>
            <person name="Bancroft I."/>
            <person name="Chalhoub B."/>
            <person name="Sharpe A.G."/>
        </authorList>
    </citation>
    <scope>NUCLEOTIDE SEQUENCE</scope>
    <source>
        <strain evidence="5 6">cv. TO1000</strain>
    </source>
</reference>
<keyword evidence="1" id="KW-0227">DNA damage</keyword>
<dbReference type="Gramene" id="Bo5g109770.1">
    <property type="protein sequence ID" value="Bo5g109770.1"/>
    <property type="gene ID" value="Bo5g109770"/>
</dbReference>
<keyword evidence="1" id="KW-0067">ATP-binding</keyword>
<evidence type="ECO:0000259" key="4">
    <source>
        <dbReference type="Pfam" id="PF14214"/>
    </source>
</evidence>